<evidence type="ECO:0000313" key="2">
    <source>
        <dbReference type="Proteomes" id="UP000289738"/>
    </source>
</evidence>
<organism evidence="1 2">
    <name type="scientific">Arachis hypogaea</name>
    <name type="common">Peanut</name>
    <dbReference type="NCBI Taxonomy" id="3818"/>
    <lineage>
        <taxon>Eukaryota</taxon>
        <taxon>Viridiplantae</taxon>
        <taxon>Streptophyta</taxon>
        <taxon>Embryophyta</taxon>
        <taxon>Tracheophyta</taxon>
        <taxon>Spermatophyta</taxon>
        <taxon>Magnoliopsida</taxon>
        <taxon>eudicotyledons</taxon>
        <taxon>Gunneridae</taxon>
        <taxon>Pentapetalae</taxon>
        <taxon>rosids</taxon>
        <taxon>fabids</taxon>
        <taxon>Fabales</taxon>
        <taxon>Fabaceae</taxon>
        <taxon>Papilionoideae</taxon>
        <taxon>50 kb inversion clade</taxon>
        <taxon>dalbergioids sensu lato</taxon>
        <taxon>Dalbergieae</taxon>
        <taxon>Pterocarpus clade</taxon>
        <taxon>Arachis</taxon>
    </lineage>
</organism>
<proteinExistence type="predicted"/>
<accession>A0A445CR17</accession>
<keyword evidence="2" id="KW-1185">Reference proteome</keyword>
<protein>
    <submittedName>
        <fullName evidence="1">Uncharacterized protein</fullName>
    </submittedName>
</protein>
<gene>
    <name evidence="1" type="ORF">Ahy_A06g028457</name>
</gene>
<name>A0A445CR17_ARAHY</name>
<reference evidence="1 2" key="1">
    <citation type="submission" date="2019-01" db="EMBL/GenBank/DDBJ databases">
        <title>Sequencing of cultivated peanut Arachis hypogaea provides insights into genome evolution and oil improvement.</title>
        <authorList>
            <person name="Chen X."/>
        </authorList>
    </citation>
    <scope>NUCLEOTIDE SEQUENCE [LARGE SCALE GENOMIC DNA]</scope>
    <source>
        <strain evidence="2">cv. Fuhuasheng</strain>
        <tissue evidence="1">Leaves</tissue>
    </source>
</reference>
<dbReference type="AlphaFoldDB" id="A0A445CR17"/>
<sequence>MEESRLRWFRNVRRRLTEYPVRRVDEMEDREVVKGKRRPRKTIHEVVKQDLWCGFLKPQTNRQVHRLVPNNTSVE</sequence>
<comment type="caution">
    <text evidence="1">The sequence shown here is derived from an EMBL/GenBank/DDBJ whole genome shotgun (WGS) entry which is preliminary data.</text>
</comment>
<dbReference type="Proteomes" id="UP000289738">
    <property type="component" value="Chromosome A06"/>
</dbReference>
<dbReference type="EMBL" id="SDMP01000006">
    <property type="protein sequence ID" value="RYR53386.1"/>
    <property type="molecule type" value="Genomic_DNA"/>
</dbReference>
<evidence type="ECO:0000313" key="1">
    <source>
        <dbReference type="EMBL" id="RYR53386.1"/>
    </source>
</evidence>